<proteinExistence type="predicted"/>
<dbReference type="AlphaFoldDB" id="A0A2H6N3Y5"/>
<sequence length="115" mass="13617">MCEYVDEKKKVGVNVCVKRKVAIVIWAGWKEIAAKQIELWLKKKKKTSLNSRLKFSKQLQKCYLLEKKGSYCYLGWLEDNCSQTDRQLVKEFCKFPGLCNPRWRSRPNCLLLIQQ</sequence>
<evidence type="ECO:0000313" key="1">
    <source>
        <dbReference type="EMBL" id="LAA24033.1"/>
    </source>
</evidence>
<protein>
    <submittedName>
        <fullName evidence="1">Uncharacterized protein</fullName>
    </submittedName>
</protein>
<name>A0A2H6N3Y5_9SAUR</name>
<reference evidence="1" key="2">
    <citation type="submission" date="2017-12" db="EMBL/GenBank/DDBJ databases">
        <title>Coralsnake Venomics: Analyses of Venom Gland Transcriptomes and Proteomes of Six Brazilian Taxa.</title>
        <authorList>
            <person name="Aird S.D."/>
            <person name="Jorge da Silva N."/>
            <person name="Qiu L."/>
            <person name="Villar-Briones A."/>
            <person name="Aparecida-Saddi V."/>
            <person name="Campos-Telles M.P."/>
            <person name="Grau M."/>
            <person name="Mikheyev A.S."/>
        </authorList>
    </citation>
    <scope>NUCLEOTIDE SEQUENCE</scope>
    <source>
        <tissue evidence="1">Venom_gland</tissue>
    </source>
</reference>
<dbReference type="EMBL" id="IACI01047061">
    <property type="protein sequence ID" value="LAA24033.1"/>
    <property type="molecule type" value="Transcribed_RNA"/>
</dbReference>
<reference evidence="1" key="1">
    <citation type="submission" date="2017-07" db="EMBL/GenBank/DDBJ databases">
        <authorList>
            <person name="Mikheyev A."/>
            <person name="Grau M."/>
        </authorList>
    </citation>
    <scope>NUCLEOTIDE SEQUENCE</scope>
    <source>
        <tissue evidence="1">Venom_gland</tissue>
    </source>
</reference>
<organism evidence="1">
    <name type="scientific">Micrurus carvalhoi</name>
    <dbReference type="NCBI Taxonomy" id="3147026"/>
    <lineage>
        <taxon>Eukaryota</taxon>
        <taxon>Metazoa</taxon>
        <taxon>Chordata</taxon>
        <taxon>Craniata</taxon>
        <taxon>Vertebrata</taxon>
        <taxon>Euteleostomi</taxon>
        <taxon>Lepidosauria</taxon>
        <taxon>Squamata</taxon>
        <taxon>Bifurcata</taxon>
        <taxon>Unidentata</taxon>
        <taxon>Episquamata</taxon>
        <taxon>Toxicofera</taxon>
        <taxon>Serpentes</taxon>
        <taxon>Colubroidea</taxon>
        <taxon>Elapidae</taxon>
        <taxon>Elapinae</taxon>
        <taxon>Micrurus</taxon>
    </lineage>
</organism>
<accession>A0A2H6N3Y5</accession>